<evidence type="ECO:0000256" key="1">
    <source>
        <dbReference type="SAM" id="MobiDB-lite"/>
    </source>
</evidence>
<gene>
    <name evidence="2" type="ORF">HHL27_00385</name>
</gene>
<comment type="caution">
    <text evidence="2">The sequence shown here is derived from an EMBL/GenBank/DDBJ whole genome shotgun (WGS) entry which is preliminary data.</text>
</comment>
<proteinExistence type="predicted"/>
<organism evidence="2 3">
    <name type="scientific">Novosphingobium olei</name>
    <dbReference type="NCBI Taxonomy" id="2728851"/>
    <lineage>
        <taxon>Bacteria</taxon>
        <taxon>Pseudomonadati</taxon>
        <taxon>Pseudomonadota</taxon>
        <taxon>Alphaproteobacteria</taxon>
        <taxon>Sphingomonadales</taxon>
        <taxon>Sphingomonadaceae</taxon>
        <taxon>Novosphingobium</taxon>
    </lineage>
</organism>
<accession>A0A7Y0G8Z5</accession>
<dbReference type="AlphaFoldDB" id="A0A7Y0G8Z5"/>
<feature type="region of interest" description="Disordered" evidence="1">
    <location>
        <begin position="88"/>
        <end position="110"/>
    </location>
</feature>
<dbReference type="EMBL" id="JABBGM010000001">
    <property type="protein sequence ID" value="NML92137.1"/>
    <property type="molecule type" value="Genomic_DNA"/>
</dbReference>
<evidence type="ECO:0000313" key="3">
    <source>
        <dbReference type="Proteomes" id="UP000583556"/>
    </source>
</evidence>
<evidence type="ECO:0000313" key="2">
    <source>
        <dbReference type="EMBL" id="NML92137.1"/>
    </source>
</evidence>
<keyword evidence="3" id="KW-1185">Reference proteome</keyword>
<dbReference type="RefSeq" id="WP_169491416.1">
    <property type="nucleotide sequence ID" value="NZ_JABBGM010000001.1"/>
</dbReference>
<sequence length="351" mass="36459">MLALLAIIALWVGMRAVLIASSAEEAGFLPKRGFERRSAPSVRRPPAAMLSDIHHLEGHAPGSTHFRERHRTPSATIFELPPKLANSSSVAAETETGPRSALVGDGTCRSDTPANCERVGDIRPKLAGSASASGQRWSGDAWLFLRGGGGREGALASLMPSYGASQFGVVVRRSFGPRPRGAAFAYLRIAGATTGEDGQAAAGLGLRPSAGLPVAFLAEARLQKEQDASRVAPALAAVSEIPPVGMPLGLEATIYAQGGWVGGRNATPFFDAQANVEKPFPLGAMDTELRLGGGVWTGGQRGAARLDIGPRAALRSRVAGVPLQAALDWRFRVAGDARPGSGLALTLSTGF</sequence>
<protein>
    <submittedName>
        <fullName evidence="2">Uncharacterized protein</fullName>
    </submittedName>
</protein>
<dbReference type="Proteomes" id="UP000583556">
    <property type="component" value="Unassembled WGS sequence"/>
</dbReference>
<name>A0A7Y0G8Z5_9SPHN</name>
<reference evidence="2 3" key="1">
    <citation type="submission" date="2020-04" db="EMBL/GenBank/DDBJ databases">
        <title>Novosphingobium sp. TW-4 isolated from soil.</title>
        <authorList>
            <person name="Dahal R.H."/>
            <person name="Chaudhary D.K."/>
        </authorList>
    </citation>
    <scope>NUCLEOTIDE SEQUENCE [LARGE SCALE GENOMIC DNA]</scope>
    <source>
        <strain evidence="2 3">TW-4</strain>
    </source>
</reference>